<protein>
    <submittedName>
        <fullName evidence="1">Uncharacterized protein</fullName>
    </submittedName>
</protein>
<dbReference type="HOGENOM" id="CLU_3190816_0_0_6"/>
<proteinExistence type="predicted"/>
<gene>
    <name evidence="1" type="ordered locus">XNC1_1959</name>
</gene>
<dbReference type="AlphaFoldDB" id="D3VDV2"/>
<keyword evidence="2" id="KW-1185">Reference proteome</keyword>
<name>D3VDV2_XENNA</name>
<dbReference type="KEGG" id="xne:XNC1_1959"/>
<sequence>MLSLSEAILGAQMGIAILLFSHSGYKGRYSAVLQFAVGGATRAFLS</sequence>
<evidence type="ECO:0000313" key="1">
    <source>
        <dbReference type="EMBL" id="CBJ90019.1"/>
    </source>
</evidence>
<organism evidence="1 2">
    <name type="scientific">Xenorhabdus nematophila (strain ATCC 19061 / DSM 3370 / CCUG 14189 / LMG 1036 / NCIMB 9965 / AN6)</name>
    <dbReference type="NCBI Taxonomy" id="406817"/>
    <lineage>
        <taxon>Bacteria</taxon>
        <taxon>Pseudomonadati</taxon>
        <taxon>Pseudomonadota</taxon>
        <taxon>Gammaproteobacteria</taxon>
        <taxon>Enterobacterales</taxon>
        <taxon>Morganellaceae</taxon>
        <taxon>Xenorhabdus</taxon>
    </lineage>
</organism>
<evidence type="ECO:0000313" key="2">
    <source>
        <dbReference type="Proteomes" id="UP000008075"/>
    </source>
</evidence>
<dbReference type="STRING" id="406817.XNC1_1959"/>
<reference evidence="1 2" key="1">
    <citation type="journal article" date="2011" name="PLoS ONE">
        <title>The entomopathogenic bacterial endosymbionts xenorhabdus and photorhabdus: convergent lifestyles from divergent genomes.</title>
        <authorList>
            <person name="Chaston J.M."/>
            <person name="Suen G."/>
            <person name="Tucker S.L."/>
            <person name="Andersen A.W."/>
            <person name="Bhasin A."/>
            <person name="Bode E."/>
            <person name="Bode H.B."/>
            <person name="Brachmann A.O."/>
            <person name="Cowles C.E."/>
            <person name="Cowles K.N."/>
            <person name="Darby C."/>
            <person name="de Leon L."/>
            <person name="Drace K."/>
            <person name="Du Z."/>
            <person name="Givaudan A."/>
            <person name="Herbert Tran E.E."/>
            <person name="Jewell K.A."/>
            <person name="Knack J.J."/>
            <person name="Krasomil-Osterfeld K.C."/>
            <person name="Kukor R."/>
            <person name="Lanois A."/>
            <person name="Latreille P."/>
            <person name="Leimgruber N.K."/>
            <person name="Lipke C.M."/>
            <person name="Liu R."/>
            <person name="Lu X."/>
            <person name="Martens E.C."/>
            <person name="Marri P.R."/>
            <person name="Medigue C."/>
            <person name="Menard M.L."/>
            <person name="Miller N.M."/>
            <person name="Morales-Soto N."/>
            <person name="Norton S."/>
            <person name="Ogier J.C."/>
            <person name="Orchard S.S."/>
            <person name="Park D."/>
            <person name="Park Y."/>
            <person name="Qurollo B.A."/>
            <person name="Sugar D.R."/>
            <person name="Richards G.R."/>
            <person name="Rouy Z."/>
            <person name="Slominski B."/>
            <person name="Slominski K."/>
            <person name="Snyder H."/>
            <person name="Tjaden B.C."/>
            <person name="van der Hoeven R."/>
            <person name="Welch R.D."/>
            <person name="Wheeler C."/>
            <person name="Xiang B."/>
            <person name="Barbazuk B."/>
            <person name="Gaudriault S."/>
            <person name="Goodner B."/>
            <person name="Slater S.C."/>
            <person name="Forst S."/>
            <person name="Goldman B.S."/>
            <person name="Goodrich-Blair H."/>
        </authorList>
    </citation>
    <scope>NUCLEOTIDE SEQUENCE [LARGE SCALE GENOMIC DNA]</scope>
    <source>
        <strain evidence="2">ATCC 19061 / DSM 3370 / CCUG 14189 / LMG 1036 / NCIMB 9965 / AN6</strain>
    </source>
</reference>
<dbReference type="EMBL" id="FN667742">
    <property type="protein sequence ID" value="CBJ90019.1"/>
    <property type="molecule type" value="Genomic_DNA"/>
</dbReference>
<dbReference type="Proteomes" id="UP000008075">
    <property type="component" value="Chromosome"/>
</dbReference>
<accession>D3VDV2</accession>